<feature type="transmembrane region" description="Helical" evidence="5">
    <location>
        <begin position="79"/>
        <end position="97"/>
    </location>
</feature>
<keyword evidence="2 5" id="KW-0812">Transmembrane</keyword>
<dbReference type="GO" id="GO:0016020">
    <property type="term" value="C:membrane"/>
    <property type="evidence" value="ECO:0007669"/>
    <property type="project" value="UniProtKB-SubCell"/>
</dbReference>
<reference evidence="7" key="1">
    <citation type="submission" date="2016-07" db="EMBL/GenBank/DDBJ databases">
        <authorList>
            <person name="Bretaudeau A."/>
        </authorList>
    </citation>
    <scope>NUCLEOTIDE SEQUENCE</scope>
    <source>
        <strain evidence="7">Rice</strain>
        <tissue evidence="7">Whole body</tissue>
    </source>
</reference>
<feature type="transmembrane region" description="Helical" evidence="5">
    <location>
        <begin position="322"/>
        <end position="344"/>
    </location>
</feature>
<dbReference type="PROSITE" id="PS50850">
    <property type="entry name" value="MFS"/>
    <property type="match status" value="1"/>
</dbReference>
<dbReference type="AlphaFoldDB" id="A0A2H1WK46"/>
<feature type="transmembrane region" description="Helical" evidence="5">
    <location>
        <begin position="253"/>
        <end position="274"/>
    </location>
</feature>
<feature type="transmembrane region" description="Helical" evidence="5">
    <location>
        <begin position="165"/>
        <end position="183"/>
    </location>
</feature>
<dbReference type="Pfam" id="PF00083">
    <property type="entry name" value="Sugar_tr"/>
    <property type="match status" value="1"/>
</dbReference>
<feature type="transmembrane region" description="Helical" evidence="5">
    <location>
        <begin position="421"/>
        <end position="442"/>
    </location>
</feature>
<sequence>MTAPLLRQTWTMSAVLINMFGQGLVLSFPSSLLPALSRPDSPIKADLHTASWLGSIVGVAGIPGFFISSFLMDMFGRKVTHALVILPAIVGWVMIYFSQDITVLMTGRFLGGLSSAATVSLGAVVIGEYTSPKYRGVFLYLKNASVCMGAMFIHIISGFLHWRTIALVACTPLLFAFFVVCTWPESPAWLLSKQQYDKSEKAFYWLRGNNEASRREITDTIKAQRERMAKPKLTQSYGEQIKDFLKKFTQKDFVKPVIITLLATIVLEMSGRHIFPAYLLHIMSEMTGEKSQSFYYTLGSDIIITASALFASILVKMMNRRTLLFSTGFAAFGVLMAVCTYLFLEAKGIIPGGRSWIPMSLLIVYFILANLGCAPIPLALVGEVFPLSHRGAGLALSGVWISLGLIVGLKSTPHLIDSIKVYGFFAVYGIIMAISLVILYFMMPETKDRTLQEIENYFNYGRFANVDDDDEEANTKMINE</sequence>
<comment type="subcellular location">
    <subcellularLocation>
        <location evidence="1">Membrane</location>
        <topology evidence="1">Multi-pass membrane protein</topology>
    </subcellularLocation>
</comment>
<feature type="transmembrane region" description="Helical" evidence="5">
    <location>
        <begin position="109"/>
        <end position="127"/>
    </location>
</feature>
<feature type="transmembrane region" description="Helical" evidence="5">
    <location>
        <begin position="139"/>
        <end position="159"/>
    </location>
</feature>
<feature type="transmembrane region" description="Helical" evidence="5">
    <location>
        <begin position="52"/>
        <end position="72"/>
    </location>
</feature>
<dbReference type="InterPro" id="IPR050549">
    <property type="entry name" value="MFS_Trehalose_Transporter"/>
</dbReference>
<dbReference type="EMBL" id="ODYU01009098">
    <property type="protein sequence ID" value="SOQ53272.1"/>
    <property type="molecule type" value="Genomic_DNA"/>
</dbReference>
<dbReference type="InterPro" id="IPR005828">
    <property type="entry name" value="MFS_sugar_transport-like"/>
</dbReference>
<keyword evidence="4 5" id="KW-0472">Membrane</keyword>
<evidence type="ECO:0000256" key="2">
    <source>
        <dbReference type="ARBA" id="ARBA00022692"/>
    </source>
</evidence>
<name>A0A2H1WK46_SPOFR</name>
<protein>
    <submittedName>
        <fullName evidence="7">SFRICE_022442</fullName>
    </submittedName>
</protein>
<gene>
    <name evidence="7" type="ORF">SFRICE_022442</name>
</gene>
<evidence type="ECO:0000256" key="5">
    <source>
        <dbReference type="SAM" id="Phobius"/>
    </source>
</evidence>
<feature type="domain" description="Major facilitator superfamily (MFS) profile" evidence="6">
    <location>
        <begin position="11"/>
        <end position="447"/>
    </location>
</feature>
<feature type="transmembrane region" description="Helical" evidence="5">
    <location>
        <begin position="356"/>
        <end position="380"/>
    </location>
</feature>
<dbReference type="InterPro" id="IPR036259">
    <property type="entry name" value="MFS_trans_sf"/>
</dbReference>
<evidence type="ECO:0000256" key="1">
    <source>
        <dbReference type="ARBA" id="ARBA00004141"/>
    </source>
</evidence>
<dbReference type="Gene3D" id="1.20.1250.20">
    <property type="entry name" value="MFS general substrate transporter like domains"/>
    <property type="match status" value="1"/>
</dbReference>
<dbReference type="InterPro" id="IPR020846">
    <property type="entry name" value="MFS_dom"/>
</dbReference>
<evidence type="ECO:0000256" key="4">
    <source>
        <dbReference type="ARBA" id="ARBA00023136"/>
    </source>
</evidence>
<dbReference type="SUPFAM" id="SSF103473">
    <property type="entry name" value="MFS general substrate transporter"/>
    <property type="match status" value="1"/>
</dbReference>
<evidence type="ECO:0000259" key="6">
    <source>
        <dbReference type="PROSITE" id="PS50850"/>
    </source>
</evidence>
<dbReference type="GO" id="GO:0022857">
    <property type="term" value="F:transmembrane transporter activity"/>
    <property type="evidence" value="ECO:0007669"/>
    <property type="project" value="InterPro"/>
</dbReference>
<organism evidence="7">
    <name type="scientific">Spodoptera frugiperda</name>
    <name type="common">Fall armyworm</name>
    <dbReference type="NCBI Taxonomy" id="7108"/>
    <lineage>
        <taxon>Eukaryota</taxon>
        <taxon>Metazoa</taxon>
        <taxon>Ecdysozoa</taxon>
        <taxon>Arthropoda</taxon>
        <taxon>Hexapoda</taxon>
        <taxon>Insecta</taxon>
        <taxon>Pterygota</taxon>
        <taxon>Neoptera</taxon>
        <taxon>Endopterygota</taxon>
        <taxon>Lepidoptera</taxon>
        <taxon>Glossata</taxon>
        <taxon>Ditrysia</taxon>
        <taxon>Noctuoidea</taxon>
        <taxon>Noctuidae</taxon>
        <taxon>Amphipyrinae</taxon>
        <taxon>Spodoptera</taxon>
    </lineage>
</organism>
<accession>A0A2H1WK46</accession>
<evidence type="ECO:0000256" key="3">
    <source>
        <dbReference type="ARBA" id="ARBA00022989"/>
    </source>
</evidence>
<feature type="transmembrane region" description="Helical" evidence="5">
    <location>
        <begin position="12"/>
        <end position="32"/>
    </location>
</feature>
<dbReference type="PANTHER" id="PTHR48021:SF68">
    <property type="entry name" value="MAJOR FACILITATOR SUPERFAMILY (MFS) PROFILE DOMAIN-CONTAINING PROTEIN"/>
    <property type="match status" value="1"/>
</dbReference>
<dbReference type="PANTHER" id="PTHR48021">
    <property type="match status" value="1"/>
</dbReference>
<evidence type="ECO:0000313" key="7">
    <source>
        <dbReference type="EMBL" id="SOQ53272.1"/>
    </source>
</evidence>
<keyword evidence="3 5" id="KW-1133">Transmembrane helix</keyword>
<feature type="transmembrane region" description="Helical" evidence="5">
    <location>
        <begin position="392"/>
        <end position="409"/>
    </location>
</feature>
<feature type="transmembrane region" description="Helical" evidence="5">
    <location>
        <begin position="294"/>
        <end position="315"/>
    </location>
</feature>
<proteinExistence type="predicted"/>